<keyword evidence="8" id="KW-0408">Iron</keyword>
<feature type="binding site" evidence="7">
    <location>
        <position position="98"/>
    </location>
    <ligand>
        <name>Zn(2+)</name>
        <dbReference type="ChEBI" id="CHEBI:29105"/>
    </ligand>
</feature>
<keyword evidence="4" id="KW-0805">Transcription regulation</keyword>
<keyword evidence="10" id="KW-1185">Reference proteome</keyword>
<organism evidence="9 10">
    <name type="scientific">Sphingomonas kyeonggiensis</name>
    <dbReference type="NCBI Taxonomy" id="1268553"/>
    <lineage>
        <taxon>Bacteria</taxon>
        <taxon>Pseudomonadati</taxon>
        <taxon>Pseudomonadota</taxon>
        <taxon>Alphaproteobacteria</taxon>
        <taxon>Sphingomonadales</taxon>
        <taxon>Sphingomonadaceae</taxon>
        <taxon>Sphingomonas</taxon>
    </lineage>
</organism>
<comment type="similarity">
    <text evidence="1">Belongs to the Fur family.</text>
</comment>
<proteinExistence type="inferred from homology"/>
<dbReference type="Gene3D" id="1.10.10.10">
    <property type="entry name" value="Winged helix-like DNA-binding domain superfamily/Winged helix DNA-binding domain"/>
    <property type="match status" value="1"/>
</dbReference>
<reference evidence="9 10" key="1">
    <citation type="submission" date="2020-08" db="EMBL/GenBank/DDBJ databases">
        <title>Genomic Encyclopedia of Type Strains, Phase IV (KMG-IV): sequencing the most valuable type-strain genomes for metagenomic binning, comparative biology and taxonomic classification.</title>
        <authorList>
            <person name="Goeker M."/>
        </authorList>
    </citation>
    <scope>NUCLEOTIDE SEQUENCE [LARGE SCALE GENOMIC DNA]</scope>
    <source>
        <strain evidence="9 10">DSM 101806</strain>
    </source>
</reference>
<keyword evidence="2" id="KW-0678">Repressor</keyword>
<feature type="binding site" evidence="7">
    <location>
        <position position="138"/>
    </location>
    <ligand>
        <name>Zn(2+)</name>
        <dbReference type="ChEBI" id="CHEBI:29105"/>
    </ligand>
</feature>
<name>A0A7W6JWK1_9SPHN</name>
<dbReference type="GO" id="GO:0003677">
    <property type="term" value="F:DNA binding"/>
    <property type="evidence" value="ECO:0007669"/>
    <property type="project" value="UniProtKB-KW"/>
</dbReference>
<keyword evidence="5" id="KW-0238">DNA-binding</keyword>
<keyword evidence="7" id="KW-0479">Metal-binding</keyword>
<dbReference type="RefSeq" id="WP_184000154.1">
    <property type="nucleotide sequence ID" value="NZ_JACIEH010000004.1"/>
</dbReference>
<evidence type="ECO:0000256" key="4">
    <source>
        <dbReference type="ARBA" id="ARBA00023015"/>
    </source>
</evidence>
<evidence type="ECO:0000256" key="5">
    <source>
        <dbReference type="ARBA" id="ARBA00023125"/>
    </source>
</evidence>
<evidence type="ECO:0000256" key="3">
    <source>
        <dbReference type="ARBA" id="ARBA00022833"/>
    </source>
</evidence>
<dbReference type="AlphaFoldDB" id="A0A7W6JWK1"/>
<comment type="cofactor">
    <cofactor evidence="7">
        <name>Zn(2+)</name>
        <dbReference type="ChEBI" id="CHEBI:29105"/>
    </cofactor>
    <text evidence="7">Binds 1 zinc ion per subunit.</text>
</comment>
<dbReference type="Proteomes" id="UP000557392">
    <property type="component" value="Unassembled WGS sequence"/>
</dbReference>
<gene>
    <name evidence="9" type="ORF">GGR46_004370</name>
</gene>
<feature type="binding site" evidence="8">
    <location>
        <position position="127"/>
    </location>
    <ligand>
        <name>Fe cation</name>
        <dbReference type="ChEBI" id="CHEBI:24875"/>
    </ligand>
</feature>
<dbReference type="InterPro" id="IPR002481">
    <property type="entry name" value="FUR"/>
</dbReference>
<evidence type="ECO:0000313" key="10">
    <source>
        <dbReference type="Proteomes" id="UP000557392"/>
    </source>
</evidence>
<dbReference type="InterPro" id="IPR043135">
    <property type="entry name" value="Fur_C"/>
</dbReference>
<sequence length="170" mass="18040">MSATGGCGTATTAMAETRRPAGQLNEAILRLLQDAGRPLRVVEIRARLERAGEAAAPSLIFRAIRQLAERGAIHKIEIARGYVAGDAARRIALLCRACGEVTLIECPEAFDALDALAERHGLATPKHMAEATGICARCREQVDHRPKVVAVGDRIVAPRLAEQAGSDAGN</sequence>
<evidence type="ECO:0000256" key="2">
    <source>
        <dbReference type="ARBA" id="ARBA00022491"/>
    </source>
</evidence>
<dbReference type="GO" id="GO:0046872">
    <property type="term" value="F:metal ion binding"/>
    <property type="evidence" value="ECO:0007669"/>
    <property type="project" value="UniProtKB-KW"/>
</dbReference>
<feature type="binding site" evidence="7">
    <location>
        <position position="95"/>
    </location>
    <ligand>
        <name>Zn(2+)</name>
        <dbReference type="ChEBI" id="CHEBI:29105"/>
    </ligand>
</feature>
<dbReference type="SUPFAM" id="SSF46785">
    <property type="entry name" value="Winged helix' DNA-binding domain"/>
    <property type="match status" value="1"/>
</dbReference>
<dbReference type="InterPro" id="IPR036390">
    <property type="entry name" value="WH_DNA-bd_sf"/>
</dbReference>
<feature type="binding site" evidence="7">
    <location>
        <position position="135"/>
    </location>
    <ligand>
        <name>Zn(2+)</name>
        <dbReference type="ChEBI" id="CHEBI:29105"/>
    </ligand>
</feature>
<comment type="caution">
    <text evidence="9">The sequence shown here is derived from an EMBL/GenBank/DDBJ whole genome shotgun (WGS) entry which is preliminary data.</text>
</comment>
<evidence type="ECO:0000256" key="8">
    <source>
        <dbReference type="PIRSR" id="PIRSR602481-2"/>
    </source>
</evidence>
<protein>
    <submittedName>
        <fullName evidence="9">Fur family zinc uptake transcriptional regulator</fullName>
    </submittedName>
</protein>
<dbReference type="InterPro" id="IPR036388">
    <property type="entry name" value="WH-like_DNA-bd_sf"/>
</dbReference>
<dbReference type="Gene3D" id="3.30.1490.190">
    <property type="match status" value="1"/>
</dbReference>
<keyword evidence="6" id="KW-0804">Transcription</keyword>
<comment type="cofactor">
    <cofactor evidence="8">
        <name>Mn(2+)</name>
        <dbReference type="ChEBI" id="CHEBI:29035"/>
    </cofactor>
    <cofactor evidence="8">
        <name>Fe(2+)</name>
        <dbReference type="ChEBI" id="CHEBI:29033"/>
    </cofactor>
    <text evidence="8">Binds 1 Mn(2+) or Fe(2+) ion per subunit.</text>
</comment>
<dbReference type="Pfam" id="PF01475">
    <property type="entry name" value="FUR"/>
    <property type="match status" value="1"/>
</dbReference>
<evidence type="ECO:0000313" key="9">
    <source>
        <dbReference type="EMBL" id="MBB4100781.1"/>
    </source>
</evidence>
<evidence type="ECO:0000256" key="1">
    <source>
        <dbReference type="ARBA" id="ARBA00007957"/>
    </source>
</evidence>
<evidence type="ECO:0000256" key="6">
    <source>
        <dbReference type="ARBA" id="ARBA00023163"/>
    </source>
</evidence>
<dbReference type="EMBL" id="JACIEH010000004">
    <property type="protein sequence ID" value="MBB4100781.1"/>
    <property type="molecule type" value="Genomic_DNA"/>
</dbReference>
<dbReference type="GO" id="GO:0003700">
    <property type="term" value="F:DNA-binding transcription factor activity"/>
    <property type="evidence" value="ECO:0007669"/>
    <property type="project" value="InterPro"/>
</dbReference>
<keyword evidence="3 7" id="KW-0862">Zinc</keyword>
<accession>A0A7W6JWK1</accession>
<evidence type="ECO:0000256" key="7">
    <source>
        <dbReference type="PIRSR" id="PIRSR602481-1"/>
    </source>
</evidence>